<dbReference type="Proteomes" id="UP000244924">
    <property type="component" value="Unassembled WGS sequence"/>
</dbReference>
<keyword evidence="1" id="KW-0812">Transmembrane</keyword>
<organism evidence="3 4">
    <name type="scientific">Albidovulum aquaemixtae</name>
    <dbReference type="NCBI Taxonomy" id="1542388"/>
    <lineage>
        <taxon>Bacteria</taxon>
        <taxon>Pseudomonadati</taxon>
        <taxon>Pseudomonadota</taxon>
        <taxon>Alphaproteobacteria</taxon>
        <taxon>Rhodobacterales</taxon>
        <taxon>Paracoccaceae</taxon>
        <taxon>Albidovulum</taxon>
    </lineage>
</organism>
<proteinExistence type="predicted"/>
<gene>
    <name evidence="3" type="ORF">DEA8626_03134</name>
</gene>
<name>A0A2R8BL08_9RHOB</name>
<keyword evidence="4" id="KW-1185">Reference proteome</keyword>
<sequence length="243" mass="26143">MPKAFMFIIMAIFLACTGQAVAGCERTAMTTARTEVYSEAPVFVTGKGWMFGSTVTTLPKGTAIRVCDEKKIGVLFDKRTWFWIEYALGAEEGNGWIFSGRTDLSHLTAPAARKVAASVGFYLIPAAHAQGVDDGMPGETGTSNLTATIVYSLAFLAIILGMVAKTVYDMLGDGRSFVLSDVLRNLVRSFVVAPITYLAFLQFGQFSVVSDANVIVGICFAFQNGFFWQTVLERPSPAAAAAV</sequence>
<feature type="transmembrane region" description="Helical" evidence="1">
    <location>
        <begin position="149"/>
        <end position="168"/>
    </location>
</feature>
<keyword evidence="1" id="KW-0472">Membrane</keyword>
<feature type="chain" id="PRO_5015320990" description="SH3b domain-containing protein" evidence="2">
    <location>
        <begin position="23"/>
        <end position="243"/>
    </location>
</feature>
<feature type="transmembrane region" description="Helical" evidence="1">
    <location>
        <begin position="189"/>
        <end position="208"/>
    </location>
</feature>
<evidence type="ECO:0000313" key="4">
    <source>
        <dbReference type="Proteomes" id="UP000244924"/>
    </source>
</evidence>
<dbReference type="AlphaFoldDB" id="A0A2R8BL08"/>
<evidence type="ECO:0000256" key="1">
    <source>
        <dbReference type="SAM" id="Phobius"/>
    </source>
</evidence>
<feature type="transmembrane region" description="Helical" evidence="1">
    <location>
        <begin position="214"/>
        <end position="232"/>
    </location>
</feature>
<evidence type="ECO:0000313" key="3">
    <source>
        <dbReference type="EMBL" id="SPH24085.1"/>
    </source>
</evidence>
<dbReference type="PROSITE" id="PS51257">
    <property type="entry name" value="PROKAR_LIPOPROTEIN"/>
    <property type="match status" value="1"/>
</dbReference>
<keyword evidence="2" id="KW-0732">Signal</keyword>
<evidence type="ECO:0000256" key="2">
    <source>
        <dbReference type="SAM" id="SignalP"/>
    </source>
</evidence>
<protein>
    <recommendedName>
        <fullName evidence="5">SH3b domain-containing protein</fullName>
    </recommendedName>
</protein>
<accession>A0A2R8BL08</accession>
<reference evidence="3 4" key="1">
    <citation type="submission" date="2018-03" db="EMBL/GenBank/DDBJ databases">
        <authorList>
            <person name="Keele B.F."/>
        </authorList>
    </citation>
    <scope>NUCLEOTIDE SEQUENCE [LARGE SCALE GENOMIC DNA]</scope>
    <source>
        <strain evidence="3 4">CECT 8626</strain>
    </source>
</reference>
<keyword evidence="1" id="KW-1133">Transmembrane helix</keyword>
<feature type="signal peptide" evidence="2">
    <location>
        <begin position="1"/>
        <end position="22"/>
    </location>
</feature>
<dbReference type="EMBL" id="OMOQ01000003">
    <property type="protein sequence ID" value="SPH24085.1"/>
    <property type="molecule type" value="Genomic_DNA"/>
</dbReference>
<evidence type="ECO:0008006" key="5">
    <source>
        <dbReference type="Google" id="ProtNLM"/>
    </source>
</evidence>